<evidence type="ECO:0000256" key="3">
    <source>
        <dbReference type="ARBA" id="ARBA00022989"/>
    </source>
</evidence>
<gene>
    <name evidence="7" type="ORF">SAMN04488556_3667</name>
</gene>
<evidence type="ECO:0000313" key="8">
    <source>
        <dbReference type="Proteomes" id="UP000199199"/>
    </source>
</evidence>
<feature type="transmembrane region" description="Helical" evidence="6">
    <location>
        <begin position="207"/>
        <end position="226"/>
    </location>
</feature>
<evidence type="ECO:0000256" key="2">
    <source>
        <dbReference type="ARBA" id="ARBA00022692"/>
    </source>
</evidence>
<feature type="region of interest" description="Disordered" evidence="5">
    <location>
        <begin position="394"/>
        <end position="428"/>
    </location>
</feature>
<dbReference type="CDD" id="cd06530">
    <property type="entry name" value="S26_SPase_I"/>
    <property type="match status" value="1"/>
</dbReference>
<name>A0A1I6U9W3_9EURY</name>
<dbReference type="OrthoDB" id="50404at2157"/>
<reference evidence="8" key="1">
    <citation type="submission" date="2016-10" db="EMBL/GenBank/DDBJ databases">
        <authorList>
            <person name="Varghese N."/>
            <person name="Submissions S."/>
        </authorList>
    </citation>
    <scope>NUCLEOTIDE SEQUENCE [LARGE SCALE GENOMIC DNA]</scope>
    <source>
        <strain evidence="8">DSM 22427</strain>
    </source>
</reference>
<keyword evidence="2 6" id="KW-0812">Transmembrane</keyword>
<comment type="subcellular location">
    <subcellularLocation>
        <location evidence="1">Membrane</location>
    </subcellularLocation>
</comment>
<dbReference type="GO" id="GO:0006465">
    <property type="term" value="P:signal peptide processing"/>
    <property type="evidence" value="ECO:0007669"/>
    <property type="project" value="InterPro"/>
</dbReference>
<evidence type="ECO:0000256" key="6">
    <source>
        <dbReference type="SAM" id="Phobius"/>
    </source>
</evidence>
<protein>
    <submittedName>
        <fullName evidence="7">Signal peptidase, endoplasmic reticulum-type</fullName>
    </submittedName>
</protein>
<dbReference type="EMBL" id="FOZS01000004">
    <property type="protein sequence ID" value="SFS98202.1"/>
    <property type="molecule type" value="Genomic_DNA"/>
</dbReference>
<dbReference type="Proteomes" id="UP000199199">
    <property type="component" value="Unassembled WGS sequence"/>
</dbReference>
<evidence type="ECO:0000256" key="4">
    <source>
        <dbReference type="ARBA" id="ARBA00023136"/>
    </source>
</evidence>
<evidence type="ECO:0000313" key="7">
    <source>
        <dbReference type="EMBL" id="SFS98202.1"/>
    </source>
</evidence>
<feature type="transmembrane region" description="Helical" evidence="6">
    <location>
        <begin position="168"/>
        <end position="186"/>
    </location>
</feature>
<accession>A0A1I6U9W3</accession>
<keyword evidence="4 6" id="KW-0472">Membrane</keyword>
<dbReference type="GO" id="GO:0004252">
    <property type="term" value="F:serine-type endopeptidase activity"/>
    <property type="evidence" value="ECO:0007669"/>
    <property type="project" value="InterPro"/>
</dbReference>
<keyword evidence="8" id="KW-1185">Reference proteome</keyword>
<organism evidence="7 8">
    <name type="scientific">Halostagnicola kamekurae</name>
    <dbReference type="NCBI Taxonomy" id="619731"/>
    <lineage>
        <taxon>Archaea</taxon>
        <taxon>Methanobacteriati</taxon>
        <taxon>Methanobacteriota</taxon>
        <taxon>Stenosarchaea group</taxon>
        <taxon>Halobacteria</taxon>
        <taxon>Halobacteriales</taxon>
        <taxon>Natrialbaceae</taxon>
        <taxon>Halostagnicola</taxon>
    </lineage>
</organism>
<evidence type="ECO:0000256" key="5">
    <source>
        <dbReference type="SAM" id="MobiDB-lite"/>
    </source>
</evidence>
<dbReference type="NCBIfam" id="TIGR02228">
    <property type="entry name" value="sigpep_I_arch"/>
    <property type="match status" value="1"/>
</dbReference>
<keyword evidence="3 6" id="KW-1133">Transmembrane helix</keyword>
<dbReference type="InterPro" id="IPR036286">
    <property type="entry name" value="LexA/Signal_pep-like_sf"/>
</dbReference>
<dbReference type="AlphaFoldDB" id="A0A1I6U9W3"/>
<proteinExistence type="predicted"/>
<sequence>MSSIQRRVQSGLFLLLLVLIALLLLGQLLGQPMLVFVETGSMEPTLEPGDGYVAVPSQFAGEIEEGDVILFEAEELGDGGGLTTHRVDDITEEGYITKGDANPFTDQESDEPPVQEGQIKSVGLTIGGELVTIPELGTAKEMVSGATETLQNRLFSTVGLESPGNQTFVTGLLGVSLLFLVLTSVGTTATDHRGARSQRKITRDGTLVVLVVILVVIVPLNLSMLLPSGVYQYEIVSSANPDDTDEQIIEAGTSDDVTYSIENGGQIPVFAILEPAGDGVHISQPEQYVSRQSTANVSVTMDAPAETGTHYRYVKESRYVVLLPPSLIATLHGVHPVVALVAINLPVALVVSITGMLAIGTGRLRLRSRSRGLSIRQQFKRRLPWTVRSRSKRTVPSPRWEREEPTPTVTAPPPVRDESTPPVESTLDQPSIRRYEWLDGVLETAPSEVGLDGETWTSGLLRTFLERSSEDHYTRVECQRVLGEHAPPVLRVDQINRDRRANARNHETVSDDEIGGDH</sequence>
<dbReference type="SUPFAM" id="SSF51306">
    <property type="entry name" value="LexA/Signal peptidase"/>
    <property type="match status" value="1"/>
</dbReference>
<feature type="region of interest" description="Disordered" evidence="5">
    <location>
        <begin position="496"/>
        <end position="518"/>
    </location>
</feature>
<dbReference type="GO" id="GO:0016020">
    <property type="term" value="C:membrane"/>
    <property type="evidence" value="ECO:0007669"/>
    <property type="project" value="UniProtKB-SubCell"/>
</dbReference>
<feature type="transmembrane region" description="Helical" evidence="6">
    <location>
        <begin position="337"/>
        <end position="359"/>
    </location>
</feature>
<dbReference type="InterPro" id="IPR001733">
    <property type="entry name" value="Peptidase_S26B"/>
</dbReference>
<dbReference type="InterPro" id="IPR019533">
    <property type="entry name" value="Peptidase_S26"/>
</dbReference>
<dbReference type="RefSeq" id="WP_092906760.1">
    <property type="nucleotide sequence ID" value="NZ_FOZS01000004.1"/>
</dbReference>
<evidence type="ECO:0000256" key="1">
    <source>
        <dbReference type="ARBA" id="ARBA00004370"/>
    </source>
</evidence>